<dbReference type="EMBL" id="CP000591">
    <property type="protein sequence ID" value="ABO98673.1"/>
    <property type="molecule type" value="Genomic_DNA"/>
</dbReference>
<dbReference type="Pfam" id="PF13472">
    <property type="entry name" value="Lipase_GDSL_2"/>
    <property type="match status" value="1"/>
</dbReference>
<dbReference type="Gramene" id="ABO98673">
    <property type="protein sequence ID" value="ABO98673"/>
    <property type="gene ID" value="OSTLU_26633"/>
</dbReference>
<dbReference type="KEGG" id="olu:OSTLU_26633"/>
<dbReference type="OMA" id="WDEQKAH"/>
<dbReference type="InterPro" id="IPR036514">
    <property type="entry name" value="SGNH_hydro_sf"/>
</dbReference>
<dbReference type="RefSeq" id="XP_001420380.1">
    <property type="nucleotide sequence ID" value="XM_001420343.1"/>
</dbReference>
<sequence length="265" mass="28661">MRATRRRRLVAVVAGDSTACGVGCGDDGRGRTRGETAAGEAGPTLARAFARGLGERMTADVEWRALGFKGADVRGLRDKLIPALREATEGAGGRGDDDDDASERDGRGRRASVDAVVIMCGLNDLKHSIVGRRSETFRTELRELVREVRDVVGDECVVVLPATPLEAATLFPPPLAWVATRMNDLWDEQKAHVSRLFAHNVLFVSKPSLDAMRERAAKHTGRVAESISLICGDGIHPNDDGYDAWARHIADECVPSLERALAAQK</sequence>
<evidence type="ECO:0000259" key="2">
    <source>
        <dbReference type="Pfam" id="PF13472"/>
    </source>
</evidence>
<evidence type="ECO:0000313" key="4">
    <source>
        <dbReference type="Proteomes" id="UP000001568"/>
    </source>
</evidence>
<dbReference type="HOGENOM" id="CLU_1051260_0_0_1"/>
<accession>A4S546</accession>
<dbReference type="InterPro" id="IPR013830">
    <property type="entry name" value="SGNH_hydro"/>
</dbReference>
<organism evidence="3 4">
    <name type="scientific">Ostreococcus lucimarinus (strain CCE9901)</name>
    <dbReference type="NCBI Taxonomy" id="436017"/>
    <lineage>
        <taxon>Eukaryota</taxon>
        <taxon>Viridiplantae</taxon>
        <taxon>Chlorophyta</taxon>
        <taxon>Mamiellophyceae</taxon>
        <taxon>Mamiellales</taxon>
        <taxon>Bathycoccaceae</taxon>
        <taxon>Ostreococcus</taxon>
    </lineage>
</organism>
<name>A4S546_OSTLU</name>
<dbReference type="SUPFAM" id="SSF52266">
    <property type="entry name" value="SGNH hydrolase"/>
    <property type="match status" value="1"/>
</dbReference>
<gene>
    <name evidence="3" type="ORF">OSTLU_26633</name>
</gene>
<proteinExistence type="predicted"/>
<dbReference type="Gene3D" id="3.40.50.1110">
    <property type="entry name" value="SGNH hydrolase"/>
    <property type="match status" value="1"/>
</dbReference>
<dbReference type="OrthoDB" id="498123at2759"/>
<dbReference type="eggNOG" id="ENOG502S8PS">
    <property type="taxonomic scope" value="Eukaryota"/>
</dbReference>
<reference evidence="3 4" key="1">
    <citation type="journal article" date="2007" name="Proc. Natl. Acad. Sci. U.S.A.">
        <title>The tiny eukaryote Ostreococcus provides genomic insights into the paradox of plankton speciation.</title>
        <authorList>
            <person name="Palenik B."/>
            <person name="Grimwood J."/>
            <person name="Aerts A."/>
            <person name="Rouze P."/>
            <person name="Salamov A."/>
            <person name="Putnam N."/>
            <person name="Dupont C."/>
            <person name="Jorgensen R."/>
            <person name="Derelle E."/>
            <person name="Rombauts S."/>
            <person name="Zhou K."/>
            <person name="Otillar R."/>
            <person name="Merchant S.S."/>
            <person name="Podell S."/>
            <person name="Gaasterland T."/>
            <person name="Napoli C."/>
            <person name="Gendler K."/>
            <person name="Manuell A."/>
            <person name="Tai V."/>
            <person name="Vallon O."/>
            <person name="Piganeau G."/>
            <person name="Jancek S."/>
            <person name="Heijde M."/>
            <person name="Jabbari K."/>
            <person name="Bowler C."/>
            <person name="Lohr M."/>
            <person name="Robbens S."/>
            <person name="Werner G."/>
            <person name="Dubchak I."/>
            <person name="Pazour G.J."/>
            <person name="Ren Q."/>
            <person name="Paulsen I."/>
            <person name="Delwiche C."/>
            <person name="Schmutz J."/>
            <person name="Rokhsar D."/>
            <person name="Van de Peer Y."/>
            <person name="Moreau H."/>
            <person name="Grigoriev I.V."/>
        </authorList>
    </citation>
    <scope>NUCLEOTIDE SEQUENCE [LARGE SCALE GENOMIC DNA]</scope>
    <source>
        <strain evidence="3 4">CCE9901</strain>
    </source>
</reference>
<dbReference type="Proteomes" id="UP000001568">
    <property type="component" value="Chromosome 11"/>
</dbReference>
<evidence type="ECO:0000313" key="3">
    <source>
        <dbReference type="EMBL" id="ABO98673.1"/>
    </source>
</evidence>
<keyword evidence="4" id="KW-1185">Reference proteome</keyword>
<protein>
    <recommendedName>
        <fullName evidence="2">SGNH hydrolase-type esterase domain-containing protein</fullName>
    </recommendedName>
</protein>
<feature type="domain" description="SGNH hydrolase-type esterase" evidence="2">
    <location>
        <begin position="14"/>
        <end position="244"/>
    </location>
</feature>
<dbReference type="AlphaFoldDB" id="A4S546"/>
<evidence type="ECO:0000256" key="1">
    <source>
        <dbReference type="SAM" id="MobiDB-lite"/>
    </source>
</evidence>
<dbReference type="GeneID" id="5004492"/>
<feature type="region of interest" description="Disordered" evidence="1">
    <location>
        <begin position="87"/>
        <end position="108"/>
    </location>
</feature>